<name>A0A4P8PMT8_AMMMO</name>
<dbReference type="AlphaFoldDB" id="A0A4P8PMT8"/>
<sequence length="115" mass="13033">MGVAFFHVGISPAVRYRSSPGFLYDSSVLSIPSSRGRRRVKARKVSMSCRRTRKAINVQVHFDSQAMRESEETSSSLDLVLDTPSLVMLILFCNGFRYLMYRSVGNLIRQAKRLA</sequence>
<geneLocation type="mitochondrion" evidence="1"/>
<evidence type="ECO:0000313" key="1">
    <source>
        <dbReference type="EMBL" id="QCQ81973.1"/>
    </source>
</evidence>
<accession>A0A4P8PMT8</accession>
<protein>
    <submittedName>
        <fullName evidence="1">Uncharacterized protein</fullName>
    </submittedName>
</protein>
<keyword evidence="1" id="KW-0496">Mitochondrion</keyword>
<reference evidence="1" key="1">
    <citation type="journal article" date="2019" name="Plant Syst. Evol.">
        <title>Analyses of mitochondrial genomes of the genus Ammopiptanthus provide new insights into the evolution of legume plants.</title>
        <authorList>
            <person name="Feng L."/>
            <person name="Li N."/>
            <person name="Yang W."/>
            <person name="Li Y."/>
            <person name="Wang C.-M."/>
            <person name="Tong S.-W."/>
            <person name="He J.-X."/>
        </authorList>
    </citation>
    <scope>NUCLEOTIDE SEQUENCE</scope>
</reference>
<organism evidence="1">
    <name type="scientific">Ammopiptanthus mongolicus</name>
    <name type="common">Piptanthus mongolicus</name>
    <dbReference type="NCBI Taxonomy" id="126911"/>
    <lineage>
        <taxon>Eukaryota</taxon>
        <taxon>Viridiplantae</taxon>
        <taxon>Streptophyta</taxon>
        <taxon>Embryophyta</taxon>
        <taxon>Tracheophyta</taxon>
        <taxon>Spermatophyta</taxon>
        <taxon>Magnoliopsida</taxon>
        <taxon>eudicotyledons</taxon>
        <taxon>Gunneridae</taxon>
        <taxon>Pentapetalae</taxon>
        <taxon>rosids</taxon>
        <taxon>fabids</taxon>
        <taxon>Fabales</taxon>
        <taxon>Fabaceae</taxon>
        <taxon>Papilionoideae</taxon>
        <taxon>50 kb inversion clade</taxon>
        <taxon>genistoids sensu lato</taxon>
        <taxon>core genistoids</taxon>
        <taxon>Sophoreae</taxon>
        <taxon>Ammopiptanthus</taxon>
    </lineage>
</organism>
<dbReference type="EMBL" id="MG011535">
    <property type="protein sequence ID" value="QCQ81973.1"/>
    <property type="molecule type" value="Genomic_DNA"/>
</dbReference>
<gene>
    <name evidence="1" type="primary">orf166</name>
</gene>
<proteinExistence type="predicted"/>